<evidence type="ECO:0000313" key="2">
    <source>
        <dbReference type="EnsemblMetazoa" id="ISCW002557-PA"/>
    </source>
</evidence>
<sequence length="53" mass="5825">MTINMLAAAQIASDYGKVTWGLTSSHKLAANVALVMYDLLCQQMWLSIPRGQL</sequence>
<name>B7PAK5_IXOSC</name>
<accession>B7PAK5</accession>
<dbReference type="VEuPathDB" id="VectorBase:ISCI002557"/>
<protein>
    <submittedName>
        <fullName evidence="1 2">Uncharacterized protein</fullName>
    </submittedName>
</protein>
<gene>
    <name evidence="1" type="ORF">IscW_ISCW002557</name>
</gene>
<evidence type="ECO:0000313" key="1">
    <source>
        <dbReference type="EMBL" id="EEC03627.1"/>
    </source>
</evidence>
<dbReference type="InParanoid" id="B7PAK5"/>
<keyword evidence="3" id="KW-1185">Reference proteome</keyword>
<dbReference type="EMBL" id="DS671760">
    <property type="protein sequence ID" value="EEC03627.1"/>
    <property type="molecule type" value="Genomic_DNA"/>
</dbReference>
<dbReference type="EnsemblMetazoa" id="ISCW002557-RA">
    <property type="protein sequence ID" value="ISCW002557-PA"/>
    <property type="gene ID" value="ISCW002557"/>
</dbReference>
<dbReference type="EMBL" id="ABJB010413566">
    <property type="status" value="NOT_ANNOTATED_CDS"/>
    <property type="molecule type" value="Genomic_DNA"/>
</dbReference>
<evidence type="ECO:0000313" key="3">
    <source>
        <dbReference type="Proteomes" id="UP000001555"/>
    </source>
</evidence>
<dbReference type="AlphaFoldDB" id="B7PAK5"/>
<reference evidence="2" key="2">
    <citation type="submission" date="2020-05" db="UniProtKB">
        <authorList>
            <consortium name="EnsemblMetazoa"/>
        </authorList>
    </citation>
    <scope>IDENTIFICATION</scope>
    <source>
        <strain evidence="2">wikel</strain>
    </source>
</reference>
<proteinExistence type="predicted"/>
<organism>
    <name type="scientific">Ixodes scapularis</name>
    <name type="common">Black-legged tick</name>
    <name type="synonym">Deer tick</name>
    <dbReference type="NCBI Taxonomy" id="6945"/>
    <lineage>
        <taxon>Eukaryota</taxon>
        <taxon>Metazoa</taxon>
        <taxon>Ecdysozoa</taxon>
        <taxon>Arthropoda</taxon>
        <taxon>Chelicerata</taxon>
        <taxon>Arachnida</taxon>
        <taxon>Acari</taxon>
        <taxon>Parasitiformes</taxon>
        <taxon>Ixodida</taxon>
        <taxon>Ixodoidea</taxon>
        <taxon>Ixodidae</taxon>
        <taxon>Ixodinae</taxon>
        <taxon>Ixodes</taxon>
    </lineage>
</organism>
<dbReference type="VEuPathDB" id="VectorBase:ISCW002557"/>
<dbReference type="PaxDb" id="6945-B7PAK5"/>
<dbReference type="Proteomes" id="UP000001555">
    <property type="component" value="Unassembled WGS sequence"/>
</dbReference>
<dbReference type="HOGENOM" id="CLU_3071010_0_0_1"/>
<reference evidence="1 3" key="1">
    <citation type="submission" date="2008-03" db="EMBL/GenBank/DDBJ databases">
        <title>Annotation of Ixodes scapularis.</title>
        <authorList>
            <consortium name="Ixodes scapularis Genome Project Consortium"/>
            <person name="Caler E."/>
            <person name="Hannick L.I."/>
            <person name="Bidwell S."/>
            <person name="Joardar V."/>
            <person name="Thiagarajan M."/>
            <person name="Amedeo P."/>
            <person name="Galinsky K.J."/>
            <person name="Schobel S."/>
            <person name="Inman J."/>
            <person name="Hostetler J."/>
            <person name="Miller J."/>
            <person name="Hammond M."/>
            <person name="Megy K."/>
            <person name="Lawson D."/>
            <person name="Kodira C."/>
            <person name="Sutton G."/>
            <person name="Meyer J."/>
            <person name="Hill C.A."/>
            <person name="Birren B."/>
            <person name="Nene V."/>
            <person name="Collins F."/>
            <person name="Alarcon-Chaidez F."/>
            <person name="Wikel S."/>
            <person name="Strausberg R."/>
        </authorList>
    </citation>
    <scope>NUCLEOTIDE SEQUENCE [LARGE SCALE GENOMIC DNA]</scope>
    <source>
        <strain evidence="3">Wikel</strain>
        <strain evidence="1">Wikel colony</strain>
    </source>
</reference>